<dbReference type="PROSITE" id="PS51387">
    <property type="entry name" value="FAD_PCMH"/>
    <property type="match status" value="1"/>
</dbReference>
<dbReference type="Proteomes" id="UP001267710">
    <property type="component" value="Unassembled WGS sequence"/>
</dbReference>
<dbReference type="Gene3D" id="3.30.43.10">
    <property type="entry name" value="Uridine Diphospho-n-acetylenolpyruvylglucosamine Reductase, domain 2"/>
    <property type="match status" value="1"/>
</dbReference>
<dbReference type="InterPro" id="IPR002888">
    <property type="entry name" value="2Fe-2S-bd"/>
</dbReference>
<protein>
    <submittedName>
        <fullName evidence="8">Xanthine dehydrogenase small subunit</fullName>
        <ecNumber evidence="8">1.17.1.4</ecNumber>
    </submittedName>
</protein>
<dbReference type="Pfam" id="PF03450">
    <property type="entry name" value="CO_deh_flav_C"/>
    <property type="match status" value="1"/>
</dbReference>
<dbReference type="PANTHER" id="PTHR45444:SF3">
    <property type="entry name" value="XANTHINE DEHYDROGENASE"/>
    <property type="match status" value="1"/>
</dbReference>
<evidence type="ECO:0000256" key="3">
    <source>
        <dbReference type="ARBA" id="ARBA00022827"/>
    </source>
</evidence>
<dbReference type="InterPro" id="IPR001041">
    <property type="entry name" value="2Fe-2S_ferredoxin-type"/>
</dbReference>
<evidence type="ECO:0000256" key="2">
    <source>
        <dbReference type="ARBA" id="ARBA00022723"/>
    </source>
</evidence>
<dbReference type="InterPro" id="IPR002346">
    <property type="entry name" value="Mopterin_DH_FAD-bd"/>
</dbReference>
<dbReference type="CDD" id="cd00207">
    <property type="entry name" value="fer2"/>
    <property type="match status" value="1"/>
</dbReference>
<dbReference type="InterPro" id="IPR016208">
    <property type="entry name" value="Ald_Oxase/xanthine_DH-like"/>
</dbReference>
<dbReference type="GO" id="GO:0004854">
    <property type="term" value="F:xanthine dehydrogenase activity"/>
    <property type="evidence" value="ECO:0007669"/>
    <property type="project" value="UniProtKB-EC"/>
</dbReference>
<dbReference type="InterPro" id="IPR012675">
    <property type="entry name" value="Beta-grasp_dom_sf"/>
</dbReference>
<dbReference type="Pfam" id="PF00111">
    <property type="entry name" value="Fer2"/>
    <property type="match status" value="1"/>
</dbReference>
<dbReference type="SMART" id="SM01092">
    <property type="entry name" value="CO_deh_flav_C"/>
    <property type="match status" value="1"/>
</dbReference>
<accession>A0ABU1IGP3</accession>
<dbReference type="Pfam" id="PF01799">
    <property type="entry name" value="Fer2_2"/>
    <property type="match status" value="1"/>
</dbReference>
<name>A0ABU1IGP3_9BURK</name>
<dbReference type="SUPFAM" id="SSF55447">
    <property type="entry name" value="CO dehydrogenase flavoprotein C-terminal domain-like"/>
    <property type="match status" value="1"/>
</dbReference>
<dbReference type="Pfam" id="PF00941">
    <property type="entry name" value="FAD_binding_5"/>
    <property type="match status" value="1"/>
</dbReference>
<proteinExistence type="predicted"/>
<dbReference type="InterPro" id="IPR006058">
    <property type="entry name" value="2Fe2S_fd_BS"/>
</dbReference>
<evidence type="ECO:0000259" key="6">
    <source>
        <dbReference type="PROSITE" id="PS51085"/>
    </source>
</evidence>
<dbReference type="SUPFAM" id="SSF47741">
    <property type="entry name" value="CO dehydrogenase ISP C-domain like"/>
    <property type="match status" value="2"/>
</dbReference>
<dbReference type="InterPro" id="IPR036884">
    <property type="entry name" value="2Fe-2S-bd_dom_sf"/>
</dbReference>
<keyword evidence="4 8" id="KW-0560">Oxidoreductase</keyword>
<dbReference type="Gene3D" id="3.10.20.30">
    <property type="match status" value="1"/>
</dbReference>
<organism evidence="8 9">
    <name type="scientific">Paracidovorax wautersii</name>
    <dbReference type="NCBI Taxonomy" id="1177982"/>
    <lineage>
        <taxon>Bacteria</taxon>
        <taxon>Pseudomonadati</taxon>
        <taxon>Pseudomonadota</taxon>
        <taxon>Betaproteobacteria</taxon>
        <taxon>Burkholderiales</taxon>
        <taxon>Comamonadaceae</taxon>
        <taxon>Paracidovorax</taxon>
    </lineage>
</organism>
<evidence type="ECO:0000256" key="1">
    <source>
        <dbReference type="ARBA" id="ARBA00022630"/>
    </source>
</evidence>
<evidence type="ECO:0000313" key="8">
    <source>
        <dbReference type="EMBL" id="MDR6216305.1"/>
    </source>
</evidence>
<dbReference type="EC" id="1.17.1.4" evidence="8"/>
<keyword evidence="2" id="KW-0479">Metal-binding</keyword>
<dbReference type="InterPro" id="IPR016167">
    <property type="entry name" value="FAD-bd_PCMH_sub1"/>
</dbReference>
<keyword evidence="5" id="KW-0408">Iron</keyword>
<dbReference type="InterPro" id="IPR016169">
    <property type="entry name" value="FAD-bd_PCMH_sub2"/>
</dbReference>
<dbReference type="Gene3D" id="3.30.465.10">
    <property type="match status" value="1"/>
</dbReference>
<dbReference type="Gene3D" id="1.10.150.120">
    <property type="entry name" value="[2Fe-2S]-binding domain"/>
    <property type="match status" value="1"/>
</dbReference>
<evidence type="ECO:0000259" key="7">
    <source>
        <dbReference type="PROSITE" id="PS51387"/>
    </source>
</evidence>
<dbReference type="RefSeq" id="WP_309831613.1">
    <property type="nucleotide sequence ID" value="NZ_JAVIZX010000001.1"/>
</dbReference>
<keyword evidence="9" id="KW-1185">Reference proteome</keyword>
<comment type="caution">
    <text evidence="8">The sequence shown here is derived from an EMBL/GenBank/DDBJ whole genome shotgun (WGS) entry which is preliminary data.</text>
</comment>
<dbReference type="InterPro" id="IPR036683">
    <property type="entry name" value="CO_DH_flav_C_dom_sf"/>
</dbReference>
<dbReference type="Gene3D" id="3.30.390.50">
    <property type="entry name" value="CO dehydrogenase flavoprotein, C-terminal domain"/>
    <property type="match status" value="1"/>
</dbReference>
<dbReference type="InterPro" id="IPR016166">
    <property type="entry name" value="FAD-bd_PCMH"/>
</dbReference>
<gene>
    <name evidence="8" type="ORF">QE399_003994</name>
</gene>
<dbReference type="InterPro" id="IPR036318">
    <property type="entry name" value="FAD-bd_PCMH-like_sf"/>
</dbReference>
<dbReference type="SUPFAM" id="SSF54292">
    <property type="entry name" value="2Fe-2S ferredoxin-like"/>
    <property type="match status" value="1"/>
</dbReference>
<keyword evidence="3" id="KW-0274">FAD</keyword>
<dbReference type="InterPro" id="IPR012175">
    <property type="entry name" value="Xanth_DH_ssu_bac"/>
</dbReference>
<sequence length="555" mass="58333">MTTPSRPLRFIRRGQPVTLHGVPPDRTLLEVLREDLGSTGTKEGCGEGDCGACTVVLGEARGGQVHYQAVNSCIRLAHSVDGMALWTVEDLAEDPLIQPAAQAAAADAQGAAQGGTPIHLHPAQEAMVQCHGSQCGFCTPGFVMSLFGMYQKYVAPTLPAVRGSLPPEGAQPALGRPGGGLTAAPTLTAAGTDAPRACPPQAITRALAAEELSGNLCRCTGYRPILDAAQQMQHLPPMQVQEEILLQQMELLALTPQAPEADLAYIAPTTLPALLAARSAFPDAQIVAGATDVGLWITKQHRRFARMLDVTRAQELRRVREADGALVIGAAVSLSDAFAALRQHWPQLHRFHARFAGLPVRNSGTLGGNVANGSPIGDSMPLLIALGASVVLASVRGERALPLEDLYTGYRQNVMAADELLVRIAVPLPGAGETMAAYKVSKRTDDDISAVCLVLNLAIDGGTVQRARIGAGGVAATPARARQAEAALVGQPWTAATVERAAAALQAEFQPISDMRASGAYRRTVLGSLMQRFWLESQGGPQPASLDQFALEVVA</sequence>
<dbReference type="PROSITE" id="PS51085">
    <property type="entry name" value="2FE2S_FER_2"/>
    <property type="match status" value="1"/>
</dbReference>
<dbReference type="EMBL" id="JAVIZX010000001">
    <property type="protein sequence ID" value="MDR6216305.1"/>
    <property type="molecule type" value="Genomic_DNA"/>
</dbReference>
<dbReference type="InterPro" id="IPR036010">
    <property type="entry name" value="2Fe-2S_ferredoxin-like_sf"/>
</dbReference>
<dbReference type="PIRSF" id="PIRSF036557">
    <property type="entry name" value="XdhA_RC"/>
    <property type="match status" value="1"/>
</dbReference>
<dbReference type="PROSITE" id="PS00197">
    <property type="entry name" value="2FE2S_FER_1"/>
    <property type="match status" value="1"/>
</dbReference>
<evidence type="ECO:0000256" key="5">
    <source>
        <dbReference type="ARBA" id="ARBA00023004"/>
    </source>
</evidence>
<evidence type="ECO:0000313" key="9">
    <source>
        <dbReference type="Proteomes" id="UP001267710"/>
    </source>
</evidence>
<dbReference type="PANTHER" id="PTHR45444">
    <property type="entry name" value="XANTHINE DEHYDROGENASE"/>
    <property type="match status" value="1"/>
</dbReference>
<keyword evidence="1" id="KW-0285">Flavoprotein</keyword>
<evidence type="ECO:0000256" key="4">
    <source>
        <dbReference type="ARBA" id="ARBA00023002"/>
    </source>
</evidence>
<reference evidence="8 9" key="1">
    <citation type="submission" date="2023-08" db="EMBL/GenBank/DDBJ databases">
        <title>Functional and genomic diversity of the sorghum phyllosphere microbiome.</title>
        <authorList>
            <person name="Shade A."/>
        </authorList>
    </citation>
    <scope>NUCLEOTIDE SEQUENCE [LARGE SCALE GENOMIC DNA]</scope>
    <source>
        <strain evidence="8 9">SORGH_AS_0335</strain>
    </source>
</reference>
<feature type="domain" description="FAD-binding PCMH-type" evidence="7">
    <location>
        <begin position="257"/>
        <end position="431"/>
    </location>
</feature>
<dbReference type="InterPro" id="IPR005107">
    <property type="entry name" value="CO_DH_flav_C"/>
</dbReference>
<feature type="domain" description="2Fe-2S ferredoxin-type" evidence="6">
    <location>
        <begin position="6"/>
        <end position="91"/>
    </location>
</feature>
<dbReference type="SUPFAM" id="SSF56176">
    <property type="entry name" value="FAD-binding/transporter-associated domain-like"/>
    <property type="match status" value="1"/>
</dbReference>